<dbReference type="InterPro" id="IPR003607">
    <property type="entry name" value="HD/PDEase_dom"/>
</dbReference>
<reference evidence="2" key="1">
    <citation type="submission" date="2020-01" db="EMBL/GenBank/DDBJ databases">
        <authorList>
            <person name="Meier V. D."/>
            <person name="Meier V D."/>
        </authorList>
    </citation>
    <scope>NUCLEOTIDE SEQUENCE</scope>
    <source>
        <strain evidence="2">HLG_WM_MAG_01</strain>
    </source>
</reference>
<name>A0A6S6TDW1_9BACT</name>
<accession>A0A6S6TDW1</accession>
<proteinExistence type="predicted"/>
<organism evidence="2">
    <name type="scientific">uncultured Sulfurovum sp</name>
    <dbReference type="NCBI Taxonomy" id="269237"/>
    <lineage>
        <taxon>Bacteria</taxon>
        <taxon>Pseudomonadati</taxon>
        <taxon>Campylobacterota</taxon>
        <taxon>Epsilonproteobacteria</taxon>
        <taxon>Campylobacterales</taxon>
        <taxon>Sulfurovaceae</taxon>
        <taxon>Sulfurovum</taxon>
        <taxon>environmental samples</taxon>
    </lineage>
</organism>
<dbReference type="SUPFAM" id="SSF109604">
    <property type="entry name" value="HD-domain/PDEase-like"/>
    <property type="match status" value="1"/>
</dbReference>
<dbReference type="Gene3D" id="1.10.3210.10">
    <property type="entry name" value="Hypothetical protein af1432"/>
    <property type="match status" value="1"/>
</dbReference>
<sequence>MTESINESLIEECEMHIVGHKIFVRLKDIPMYLSKKTKDSIRNRYSHSVEVGLGTEYILNHVSRELGNDVNLNFFKIAKVIGLVHDIGHTAFSHDGEVILNKMLREASGTLTTPIRFNANLNNFRRISKYGLFDLLPEDIRRYAFASLIKRKKEISQYPEYVYLKDYLTYAIEVEEKYLASKGIVINNTTEKTILCQAMDIADENRYRVTDIIDALNIYSKQKLKEILTRCIESEVRIKDIRKLTSLRFEKVDTMNHSHSDTMKIKELLIMLLNQKSNAKTEFQNVMNSISMAFNRNFFLSENGQLIPINAEIEQLREDFNSVAKTYLWGSKKIKDIKKPFNHYFTTVADYFINHDFEIDMIDSSTYKNVFLHLTKDTLTPEMYRRESLLLIRNFLGGLTNLKIIDLYKKIKLSELELTLGYRLDKRENLFNNNSVHEFEKKLEKYSKRIIEQKRT</sequence>
<gene>
    <name evidence="2" type="ORF">HELGO_WM3705</name>
</gene>
<dbReference type="SMART" id="SM00471">
    <property type="entry name" value="HDc"/>
    <property type="match status" value="1"/>
</dbReference>
<evidence type="ECO:0000313" key="2">
    <source>
        <dbReference type="EMBL" id="CAA6814627.1"/>
    </source>
</evidence>
<protein>
    <recommendedName>
        <fullName evidence="1">HD/PDEase domain-containing protein</fullName>
    </recommendedName>
</protein>
<evidence type="ECO:0000259" key="1">
    <source>
        <dbReference type="SMART" id="SM00471"/>
    </source>
</evidence>
<dbReference type="EMBL" id="CACVAS010000066">
    <property type="protein sequence ID" value="CAA6814627.1"/>
    <property type="molecule type" value="Genomic_DNA"/>
</dbReference>
<feature type="domain" description="HD/PDEase" evidence="1">
    <location>
        <begin position="40"/>
        <end position="217"/>
    </location>
</feature>
<dbReference type="AlphaFoldDB" id="A0A6S6TDW1"/>